<dbReference type="Pfam" id="PF00137">
    <property type="entry name" value="ATP-synt_C"/>
    <property type="match status" value="1"/>
</dbReference>
<dbReference type="Proteomes" id="UP000199006">
    <property type="component" value="Unassembled WGS sequence"/>
</dbReference>
<evidence type="ECO:0000256" key="7">
    <source>
        <dbReference type="ARBA" id="ARBA00022989"/>
    </source>
</evidence>
<dbReference type="GO" id="GO:0005886">
    <property type="term" value="C:plasma membrane"/>
    <property type="evidence" value="ECO:0007669"/>
    <property type="project" value="UniProtKB-SubCell"/>
</dbReference>
<sequence length="85" mass="8619">MVQFSPEVIDTIIRAAALLGAGFAMIAGIGPGVGQGYAAGKAVESVARDPEARGNIITTMLLGQAVAESTGIYSLVIAIVLIFTI</sequence>
<organism evidence="14 15">
    <name type="scientific">Halanaerobium salsuginis</name>
    <dbReference type="NCBI Taxonomy" id="29563"/>
    <lineage>
        <taxon>Bacteria</taxon>
        <taxon>Bacillati</taxon>
        <taxon>Bacillota</taxon>
        <taxon>Clostridia</taxon>
        <taxon>Halanaerobiales</taxon>
        <taxon>Halanaerobiaceae</taxon>
        <taxon>Halanaerobium</taxon>
    </lineage>
</organism>
<dbReference type="SUPFAM" id="SSF81333">
    <property type="entry name" value="F1F0 ATP synthase subunit C"/>
    <property type="match status" value="1"/>
</dbReference>
<comment type="similarity">
    <text evidence="2 12">Belongs to the ATPase C chain family.</text>
</comment>
<feature type="transmembrane region" description="Helical" evidence="12">
    <location>
        <begin position="54"/>
        <end position="83"/>
    </location>
</feature>
<dbReference type="InterPro" id="IPR005953">
    <property type="entry name" value="ATP_synth_csu_bac/chlpt"/>
</dbReference>
<dbReference type="InterPro" id="IPR002379">
    <property type="entry name" value="ATPase_proteolipid_c-like_dom"/>
</dbReference>
<keyword evidence="5 12" id="KW-0812">Transmembrane</keyword>
<dbReference type="GO" id="GO:0008289">
    <property type="term" value="F:lipid binding"/>
    <property type="evidence" value="ECO:0007669"/>
    <property type="project" value="UniProtKB-KW"/>
</dbReference>
<evidence type="ECO:0000313" key="14">
    <source>
        <dbReference type="EMBL" id="SFL17751.1"/>
    </source>
</evidence>
<evidence type="ECO:0000256" key="4">
    <source>
        <dbReference type="ARBA" id="ARBA00022547"/>
    </source>
</evidence>
<comment type="function">
    <text evidence="12">F(1)F(0) ATP synthase produces ATP from ADP in the presence of a proton or sodium gradient. F-type ATPases consist of two structural domains, F(1) containing the extramembraneous catalytic core and F(0) containing the membrane proton channel, linked together by a central stalk and a peripheral stalk. During catalysis, ATP synthesis in the catalytic domain of F(1) is coupled via a rotary mechanism of the central stalk subunits to proton translocation.</text>
</comment>
<evidence type="ECO:0000313" key="15">
    <source>
        <dbReference type="Proteomes" id="UP000199006"/>
    </source>
</evidence>
<dbReference type="STRING" id="29563.SAMN02983006_00379"/>
<dbReference type="RefSeq" id="WP_089858776.1">
    <property type="nucleotide sequence ID" value="NZ_FOTI01000003.1"/>
</dbReference>
<dbReference type="PANTHER" id="PTHR10031">
    <property type="entry name" value="ATP SYNTHASE LIPID-BINDING PROTEIN, MITOCHONDRIAL"/>
    <property type="match status" value="1"/>
</dbReference>
<feature type="transmembrane region" description="Helical" evidence="12">
    <location>
        <begin position="12"/>
        <end position="34"/>
    </location>
</feature>
<dbReference type="Gene3D" id="1.20.120.610">
    <property type="entry name" value="lithium bound rotor ring of v- atpase"/>
    <property type="match status" value="1"/>
</dbReference>
<evidence type="ECO:0000256" key="8">
    <source>
        <dbReference type="ARBA" id="ARBA00023065"/>
    </source>
</evidence>
<evidence type="ECO:0000256" key="1">
    <source>
        <dbReference type="ARBA" id="ARBA00004141"/>
    </source>
</evidence>
<gene>
    <name evidence="12" type="primary">atpE</name>
    <name evidence="14" type="ORF">SAMN02983006_00379</name>
</gene>
<keyword evidence="10 12" id="KW-0472">Membrane</keyword>
<feature type="domain" description="V-ATPase proteolipid subunit C-like" evidence="13">
    <location>
        <begin position="19"/>
        <end position="81"/>
    </location>
</feature>
<dbReference type="GO" id="GO:0045259">
    <property type="term" value="C:proton-transporting ATP synthase complex"/>
    <property type="evidence" value="ECO:0007669"/>
    <property type="project" value="UniProtKB-KW"/>
</dbReference>
<keyword evidence="8 12" id="KW-0406">Ion transport</keyword>
<evidence type="ECO:0000259" key="13">
    <source>
        <dbReference type="Pfam" id="PF00137"/>
    </source>
</evidence>
<dbReference type="PRINTS" id="PR00124">
    <property type="entry name" value="ATPASEC"/>
</dbReference>
<evidence type="ECO:0000256" key="2">
    <source>
        <dbReference type="ARBA" id="ARBA00006704"/>
    </source>
</evidence>
<evidence type="ECO:0000256" key="11">
    <source>
        <dbReference type="ARBA" id="ARBA00023310"/>
    </source>
</evidence>
<evidence type="ECO:0000256" key="12">
    <source>
        <dbReference type="HAMAP-Rule" id="MF_01396"/>
    </source>
</evidence>
<name>A0A1I4FMG4_9FIRM</name>
<dbReference type="OrthoDB" id="9810379at2"/>
<evidence type="ECO:0000256" key="3">
    <source>
        <dbReference type="ARBA" id="ARBA00022448"/>
    </source>
</evidence>
<dbReference type="InterPro" id="IPR000454">
    <property type="entry name" value="ATP_synth_F0_csu"/>
</dbReference>
<feature type="site" description="Reversibly protonated during proton transport" evidence="12">
    <location>
        <position position="68"/>
    </location>
</feature>
<protein>
    <recommendedName>
        <fullName evidence="12">ATP synthase subunit c</fullName>
    </recommendedName>
    <alternativeName>
        <fullName evidence="12">ATP synthase F(0) sector subunit c</fullName>
    </alternativeName>
    <alternativeName>
        <fullName evidence="12">F-type ATPase subunit c</fullName>
        <shortName evidence="12">F-ATPase subunit c</shortName>
    </alternativeName>
    <alternativeName>
        <fullName evidence="12">Lipid-binding protein</fullName>
    </alternativeName>
</protein>
<keyword evidence="11 12" id="KW-0066">ATP synthesis</keyword>
<dbReference type="EMBL" id="FOTI01000003">
    <property type="protein sequence ID" value="SFL17751.1"/>
    <property type="molecule type" value="Genomic_DNA"/>
</dbReference>
<dbReference type="AlphaFoldDB" id="A0A1I4FMG4"/>
<reference evidence="14 15" key="1">
    <citation type="submission" date="2016-10" db="EMBL/GenBank/DDBJ databases">
        <authorList>
            <person name="de Groot N.N."/>
        </authorList>
    </citation>
    <scope>NUCLEOTIDE SEQUENCE [LARGE SCALE GENOMIC DNA]</scope>
    <source>
        <strain evidence="14 15">ATCC 51327</strain>
    </source>
</reference>
<keyword evidence="3 12" id="KW-0813">Transport</keyword>
<keyword evidence="12" id="KW-1003">Cell membrane</keyword>
<keyword evidence="15" id="KW-1185">Reference proteome</keyword>
<proteinExistence type="inferred from homology"/>
<keyword evidence="4 12" id="KW-0138">CF(0)</keyword>
<dbReference type="GO" id="GO:0046933">
    <property type="term" value="F:proton-transporting ATP synthase activity, rotational mechanism"/>
    <property type="evidence" value="ECO:0007669"/>
    <property type="project" value="UniProtKB-UniRule"/>
</dbReference>
<dbReference type="PANTHER" id="PTHR10031:SF0">
    <property type="entry name" value="ATPASE PROTEIN 9"/>
    <property type="match status" value="1"/>
</dbReference>
<comment type="function">
    <text evidence="12">Key component of the F(0) channel; it plays a direct role in translocation across the membrane. A homomeric c-ring of between 10-14 subunits forms the central stalk rotor element with the F(1) delta and epsilon subunits.</text>
</comment>
<dbReference type="InterPro" id="IPR035921">
    <property type="entry name" value="F/V-ATP_Csub_sf"/>
</dbReference>
<evidence type="ECO:0000256" key="6">
    <source>
        <dbReference type="ARBA" id="ARBA00022781"/>
    </source>
</evidence>
<evidence type="ECO:0000256" key="5">
    <source>
        <dbReference type="ARBA" id="ARBA00022692"/>
    </source>
</evidence>
<dbReference type="GO" id="GO:0033177">
    <property type="term" value="C:proton-transporting two-sector ATPase complex, proton-transporting domain"/>
    <property type="evidence" value="ECO:0007669"/>
    <property type="project" value="InterPro"/>
</dbReference>
<dbReference type="CDD" id="cd18184">
    <property type="entry name" value="ATP-synt_Fo_c_NaATPase"/>
    <property type="match status" value="1"/>
</dbReference>
<keyword evidence="6 12" id="KW-0375">Hydrogen ion transport</keyword>
<comment type="subcellular location">
    <subcellularLocation>
        <location evidence="12">Cell membrane</location>
        <topology evidence="12">Multi-pass membrane protein</topology>
    </subcellularLocation>
    <subcellularLocation>
        <location evidence="1">Membrane</location>
        <topology evidence="1">Multi-pass membrane protein</topology>
    </subcellularLocation>
</comment>
<keyword evidence="9 12" id="KW-0446">Lipid-binding</keyword>
<dbReference type="NCBIfam" id="TIGR01260">
    <property type="entry name" value="ATP_synt_c"/>
    <property type="match status" value="1"/>
</dbReference>
<dbReference type="HAMAP" id="MF_01396">
    <property type="entry name" value="ATP_synth_c_bact"/>
    <property type="match status" value="1"/>
</dbReference>
<evidence type="ECO:0000256" key="9">
    <source>
        <dbReference type="ARBA" id="ARBA00023121"/>
    </source>
</evidence>
<keyword evidence="7 12" id="KW-1133">Transmembrane helix</keyword>
<evidence type="ECO:0000256" key="10">
    <source>
        <dbReference type="ARBA" id="ARBA00023136"/>
    </source>
</evidence>
<accession>A0A1I4FMG4</accession>